<sequence>MNDLAGSMSAAQSDLAIFVQQALAYGKQQFERCPPSEKVDVQVGETSFRLAESQNDLRSSVDLCLWSGAASEIETPPFSVYVDYTSWHLRSGFRAPHHHQKDLLELNKALAQIGVKAIYSPEEQRWDIFDPVAGFGVRLQCGTERSPVWEKTAPLVHFCNWIALENGKTMLHAASIGTCNSGVLLVGDGGAGKSGTTLGALIEGLQSAGDDYTLITNGPDFRAHAIHMSVKQDPSGLERLGLSAEASLNWQGKAVFRPETQIGHAISTSVPVNALVMPETGAAKARYYPIAAGQVFKTLTFSSLKQLGSDHKAVFQTCAELVRSLPCYKLELSKHNQENVSVLTDILESVT</sequence>
<accession>A0A4U7MR84</accession>
<dbReference type="Gene3D" id="3.40.50.300">
    <property type="entry name" value="P-loop containing nucleotide triphosphate hydrolases"/>
    <property type="match status" value="1"/>
</dbReference>
<comment type="caution">
    <text evidence="1">The sequence shown here is derived from an EMBL/GenBank/DDBJ whole genome shotgun (WGS) entry which is preliminary data.</text>
</comment>
<evidence type="ECO:0008006" key="3">
    <source>
        <dbReference type="Google" id="ProtNLM"/>
    </source>
</evidence>
<protein>
    <recommendedName>
        <fullName evidence="3">Serine kinase</fullName>
    </recommendedName>
</protein>
<dbReference type="AlphaFoldDB" id="A0A4U7MR84"/>
<dbReference type="InterPro" id="IPR027417">
    <property type="entry name" value="P-loop_NTPase"/>
</dbReference>
<organism evidence="1 2">
    <name type="scientific">Shimia litoralis</name>
    <dbReference type="NCBI Taxonomy" id="420403"/>
    <lineage>
        <taxon>Bacteria</taxon>
        <taxon>Pseudomonadati</taxon>
        <taxon>Pseudomonadota</taxon>
        <taxon>Alphaproteobacteria</taxon>
        <taxon>Rhodobacterales</taxon>
        <taxon>Roseobacteraceae</taxon>
    </lineage>
</organism>
<proteinExistence type="predicted"/>
<dbReference type="RefSeq" id="WP_138017596.1">
    <property type="nucleotide sequence ID" value="NZ_SULI01000048.1"/>
</dbReference>
<dbReference type="OrthoDB" id="7812881at2"/>
<keyword evidence="2" id="KW-1185">Reference proteome</keyword>
<dbReference type="EMBL" id="SULI01000048">
    <property type="protein sequence ID" value="TKZ15455.1"/>
    <property type="molecule type" value="Genomic_DNA"/>
</dbReference>
<evidence type="ECO:0000313" key="2">
    <source>
        <dbReference type="Proteomes" id="UP000306575"/>
    </source>
</evidence>
<gene>
    <name evidence="1" type="ORF">FAP39_17175</name>
</gene>
<name>A0A4U7MR84_9RHOB</name>
<dbReference type="Proteomes" id="UP000306575">
    <property type="component" value="Unassembled WGS sequence"/>
</dbReference>
<reference evidence="1 2" key="1">
    <citation type="submission" date="2019-04" db="EMBL/GenBank/DDBJ databases">
        <title>Genome sequence of Pelagicola litoralis CL-ES2.</title>
        <authorList>
            <person name="Cao J."/>
        </authorList>
    </citation>
    <scope>NUCLEOTIDE SEQUENCE [LARGE SCALE GENOMIC DNA]</scope>
    <source>
        <strain evidence="1 2">CL-ES2</strain>
    </source>
</reference>
<evidence type="ECO:0000313" key="1">
    <source>
        <dbReference type="EMBL" id="TKZ15455.1"/>
    </source>
</evidence>